<reference evidence="2 3" key="1">
    <citation type="submission" date="2017-03" db="EMBL/GenBank/DDBJ databases">
        <title>Widespread Adenine N6-methylation of Active Genes in Fungi.</title>
        <authorList>
            <consortium name="DOE Joint Genome Institute"/>
            <person name="Mondo S.J."/>
            <person name="Dannebaum R.O."/>
            <person name="Kuo R.C."/>
            <person name="Louie K.B."/>
            <person name="Bewick A.J."/>
            <person name="Labutti K."/>
            <person name="Haridas S."/>
            <person name="Kuo A."/>
            <person name="Salamov A."/>
            <person name="Ahrendt S.R."/>
            <person name="Lau R."/>
            <person name="Bowen B.P."/>
            <person name="Lipzen A."/>
            <person name="Sullivan W."/>
            <person name="Andreopoulos W.B."/>
            <person name="Clum A."/>
            <person name="Lindquist E."/>
            <person name="Daum C."/>
            <person name="Northen T.R."/>
            <person name="Ramamoorthy G."/>
            <person name="Schmitz R.J."/>
            <person name="Gryganskyi A."/>
            <person name="Culley D."/>
            <person name="Magnuson J."/>
            <person name="James T.Y."/>
            <person name="O'Malley M.A."/>
            <person name="Stajich J.E."/>
            <person name="Spatafora J.W."/>
            <person name="Visel A."/>
            <person name="Grigoriev I.V."/>
        </authorList>
    </citation>
    <scope>NUCLEOTIDE SEQUENCE [LARGE SCALE GENOMIC DNA]</scope>
    <source>
        <strain evidence="2 3">NRRL Y-17943</strain>
    </source>
</reference>
<feature type="region of interest" description="Disordered" evidence="1">
    <location>
        <begin position="1"/>
        <end position="29"/>
    </location>
</feature>
<feature type="compositionally biased region" description="Polar residues" evidence="1">
    <location>
        <begin position="90"/>
        <end position="100"/>
    </location>
</feature>
<keyword evidence="3" id="KW-1185">Reference proteome</keyword>
<feature type="compositionally biased region" description="Polar residues" evidence="1">
    <location>
        <begin position="7"/>
        <end position="19"/>
    </location>
</feature>
<dbReference type="GeneID" id="33558511"/>
<dbReference type="Proteomes" id="UP000193218">
    <property type="component" value="Unassembled WGS sequence"/>
</dbReference>
<name>A0A1Y1UAU1_9TREE</name>
<organism evidence="2 3">
    <name type="scientific">Kockovaella imperatae</name>
    <dbReference type="NCBI Taxonomy" id="4999"/>
    <lineage>
        <taxon>Eukaryota</taxon>
        <taxon>Fungi</taxon>
        <taxon>Dikarya</taxon>
        <taxon>Basidiomycota</taxon>
        <taxon>Agaricomycotina</taxon>
        <taxon>Tremellomycetes</taxon>
        <taxon>Tremellales</taxon>
        <taxon>Cuniculitremaceae</taxon>
        <taxon>Kockovaella</taxon>
    </lineage>
</organism>
<comment type="caution">
    <text evidence="2">The sequence shown here is derived from an EMBL/GenBank/DDBJ whole genome shotgun (WGS) entry which is preliminary data.</text>
</comment>
<dbReference type="EMBL" id="NBSH01000012">
    <property type="protein sequence ID" value="ORX35160.1"/>
    <property type="molecule type" value="Genomic_DNA"/>
</dbReference>
<evidence type="ECO:0000256" key="1">
    <source>
        <dbReference type="SAM" id="MobiDB-lite"/>
    </source>
</evidence>
<accession>A0A1Y1UAU1</accession>
<evidence type="ECO:0000313" key="3">
    <source>
        <dbReference type="Proteomes" id="UP000193218"/>
    </source>
</evidence>
<proteinExistence type="predicted"/>
<dbReference type="AlphaFoldDB" id="A0A1Y1UAU1"/>
<feature type="region of interest" description="Disordered" evidence="1">
    <location>
        <begin position="82"/>
        <end position="116"/>
    </location>
</feature>
<dbReference type="RefSeq" id="XP_021869376.1">
    <property type="nucleotide sequence ID" value="XM_022016702.1"/>
</dbReference>
<evidence type="ECO:0000313" key="2">
    <source>
        <dbReference type="EMBL" id="ORX35160.1"/>
    </source>
</evidence>
<sequence>MLILSPYSPSRETLLSSKNPKAAQERPKQPTTITIRWLQDQLPICPNVFPVVGHQTFNRSTTDGDPAGTDTEPRVVFLGDGQRRAARPRSITSGVASSAPNKAKQTRMAEDDEGGAAEEIRSSLLRCQFICGSLIKRHQTTESGVTRGDLAQYVQTDLAEPFQDLGKLRRLTKELPQLRTDFGGVRSTSDLLSRTGDEDIRRLSLRLLRTIKATIKA</sequence>
<dbReference type="InParanoid" id="A0A1Y1UAU1"/>
<protein>
    <submittedName>
        <fullName evidence="2">Uncharacterized protein</fullName>
    </submittedName>
</protein>
<gene>
    <name evidence="2" type="ORF">BD324DRAFT_634084</name>
</gene>